<dbReference type="Pfam" id="PF00333">
    <property type="entry name" value="Ribosomal_S5"/>
    <property type="match status" value="3"/>
</dbReference>
<evidence type="ECO:0000256" key="2">
    <source>
        <dbReference type="ARBA" id="ARBA00022980"/>
    </source>
</evidence>
<dbReference type="InterPro" id="IPR014721">
    <property type="entry name" value="Ribsml_uS5_D2-typ_fold_subgr"/>
</dbReference>
<keyword evidence="10" id="KW-1185">Reference proteome</keyword>
<dbReference type="InterPro" id="IPR013810">
    <property type="entry name" value="Ribosomal_uS5_N"/>
</dbReference>
<feature type="compositionally biased region" description="Basic residues" evidence="8">
    <location>
        <begin position="562"/>
        <end position="577"/>
    </location>
</feature>
<reference evidence="11" key="1">
    <citation type="submission" date="2016-11" db="UniProtKB">
        <authorList>
            <consortium name="WormBaseParasite"/>
        </authorList>
    </citation>
    <scope>IDENTIFICATION</scope>
</reference>
<evidence type="ECO:0000256" key="5">
    <source>
        <dbReference type="ARBA" id="ARBA00035407"/>
    </source>
</evidence>
<comment type="similarity">
    <text evidence="1 7">Belongs to the universal ribosomal protein uS5 family.</text>
</comment>
<dbReference type="Gene3D" id="3.30.160.20">
    <property type="match status" value="3"/>
</dbReference>
<evidence type="ECO:0000256" key="8">
    <source>
        <dbReference type="SAM" id="MobiDB-lite"/>
    </source>
</evidence>
<feature type="domain" description="S5 DRBM" evidence="9">
    <location>
        <begin position="364"/>
        <end position="427"/>
    </location>
</feature>
<dbReference type="PROSITE" id="PS50881">
    <property type="entry name" value="S5_DSRBD"/>
    <property type="match status" value="3"/>
</dbReference>
<feature type="region of interest" description="Disordered" evidence="8">
    <location>
        <begin position="276"/>
        <end position="321"/>
    </location>
</feature>
<dbReference type="GO" id="GO:0022627">
    <property type="term" value="C:cytosolic small ribosomal subunit"/>
    <property type="evidence" value="ECO:0007669"/>
    <property type="project" value="TreeGrafter"/>
</dbReference>
<evidence type="ECO:0000256" key="4">
    <source>
        <dbReference type="ARBA" id="ARBA00035255"/>
    </source>
</evidence>
<feature type="compositionally biased region" description="Gly residues" evidence="8">
    <location>
        <begin position="546"/>
        <end position="561"/>
    </location>
</feature>
<evidence type="ECO:0000313" key="11">
    <source>
        <dbReference type="WBParaSite" id="maker-uti_cns_0008569-snap-gene-0.2-mRNA-1"/>
    </source>
</evidence>
<evidence type="ECO:0000256" key="6">
    <source>
        <dbReference type="PROSITE-ProRule" id="PRU00268"/>
    </source>
</evidence>
<dbReference type="GO" id="GO:0003735">
    <property type="term" value="F:structural constituent of ribosome"/>
    <property type="evidence" value="ECO:0007669"/>
    <property type="project" value="UniProtKB-UniRule"/>
</dbReference>
<dbReference type="SUPFAM" id="SSF54768">
    <property type="entry name" value="dsRNA-binding domain-like"/>
    <property type="match status" value="3"/>
</dbReference>
<dbReference type="NCBIfam" id="TIGR01020">
    <property type="entry name" value="uS5_euk_arch"/>
    <property type="match status" value="3"/>
</dbReference>
<dbReference type="FunFam" id="3.30.230.10:FF:000004">
    <property type="entry name" value="40S ribosomal protein S2"/>
    <property type="match status" value="3"/>
</dbReference>
<dbReference type="InterPro" id="IPR000851">
    <property type="entry name" value="Ribosomal_uS5"/>
</dbReference>
<dbReference type="WBParaSite" id="maker-uti_cns_0008569-snap-gene-0.2-mRNA-1">
    <property type="protein sequence ID" value="maker-uti_cns_0008569-snap-gene-0.2-mRNA-1"/>
    <property type="gene ID" value="maker-uti_cns_0008569-snap-gene-0.2"/>
</dbReference>
<dbReference type="GO" id="GO:0003723">
    <property type="term" value="F:RNA binding"/>
    <property type="evidence" value="ECO:0007669"/>
    <property type="project" value="InterPro"/>
</dbReference>
<organism evidence="10 11">
    <name type="scientific">Macrostomum lignano</name>
    <dbReference type="NCBI Taxonomy" id="282301"/>
    <lineage>
        <taxon>Eukaryota</taxon>
        <taxon>Metazoa</taxon>
        <taxon>Spiralia</taxon>
        <taxon>Lophotrochozoa</taxon>
        <taxon>Platyhelminthes</taxon>
        <taxon>Rhabditophora</taxon>
        <taxon>Macrostomorpha</taxon>
        <taxon>Macrostomida</taxon>
        <taxon>Macrostomidae</taxon>
        <taxon>Macrostomum</taxon>
    </lineage>
</organism>
<protein>
    <recommendedName>
        <fullName evidence="4">Small ribosomal subunit protein uS5</fullName>
    </recommendedName>
    <alternativeName>
        <fullName evidence="5">40S ribosomal protein S2</fullName>
    </alternativeName>
</protein>
<feature type="region of interest" description="Disordered" evidence="8">
    <location>
        <begin position="542"/>
        <end position="587"/>
    </location>
</feature>
<name>A0A1I8HXS2_9PLAT</name>
<feature type="compositionally biased region" description="Basic and acidic residues" evidence="8">
    <location>
        <begin position="47"/>
        <end position="56"/>
    </location>
</feature>
<dbReference type="Gene3D" id="3.30.230.10">
    <property type="match status" value="3"/>
</dbReference>
<feature type="domain" description="S5 DRBM" evidence="9">
    <location>
        <begin position="98"/>
        <end position="161"/>
    </location>
</feature>
<feature type="compositionally biased region" description="Basic residues" evidence="8">
    <location>
        <begin position="296"/>
        <end position="311"/>
    </location>
</feature>
<dbReference type="InterPro" id="IPR005324">
    <property type="entry name" value="Ribosomal_uS5_C"/>
</dbReference>
<dbReference type="InterPro" id="IPR005711">
    <property type="entry name" value="Ribosomal_uS5_euk/arc"/>
</dbReference>
<evidence type="ECO:0000256" key="3">
    <source>
        <dbReference type="ARBA" id="ARBA00023274"/>
    </source>
</evidence>
<evidence type="ECO:0000256" key="1">
    <source>
        <dbReference type="ARBA" id="ARBA00008945"/>
    </source>
</evidence>
<feature type="compositionally biased region" description="Gly residues" evidence="8">
    <location>
        <begin position="280"/>
        <end position="295"/>
    </location>
</feature>
<proteinExistence type="inferred from homology"/>
<dbReference type="FunFam" id="3.30.160.20:FF:000133">
    <property type="entry name" value="40S ribosomal protein S2"/>
    <property type="match status" value="3"/>
</dbReference>
<dbReference type="Pfam" id="PF03719">
    <property type="entry name" value="Ribosomal_S5_C"/>
    <property type="match status" value="3"/>
</dbReference>
<dbReference type="PANTHER" id="PTHR13718">
    <property type="entry name" value="RIBOSOMAL S SUBUNIT"/>
    <property type="match status" value="1"/>
</dbReference>
<keyword evidence="3 6" id="KW-0687">Ribonucleoprotein</keyword>
<accession>A0A1I8HXS2</accession>
<keyword evidence="2 6" id="KW-0689">Ribosomal protein</keyword>
<feature type="domain" description="S5 DRBM" evidence="9">
    <location>
        <begin position="630"/>
        <end position="693"/>
    </location>
</feature>
<feature type="compositionally biased region" description="Gly residues" evidence="8">
    <location>
        <begin position="1"/>
        <end position="29"/>
    </location>
</feature>
<evidence type="ECO:0000256" key="7">
    <source>
        <dbReference type="RuleBase" id="RU003823"/>
    </source>
</evidence>
<evidence type="ECO:0000313" key="10">
    <source>
        <dbReference type="Proteomes" id="UP000095280"/>
    </source>
</evidence>
<dbReference type="Proteomes" id="UP000095280">
    <property type="component" value="Unplaced"/>
</dbReference>
<sequence length="810" mass="86730">GSRGRGGFRGGFGGRGGDAGGGERGGRGGRGGRGRGRGGRGRGRGGRGGDKGKEEWQPVTKLGRLVKDGKIKSLEEVYMFALPIKESEIIDQFLGSRLKDEVLKIMPVQKQTRAGQRTRFKAIVAIGDYDRHVGLGVKCSKEVATAIRGAIILAKLSVIPVRLGYWGNKIGKPHTVPCKLTGKCGSVVVRLIPAPRGTGIVGAPVPKKLLTMAGIEDVYTCSRGQTATLGNFAKATYQAIRGTFEYLSPDLWPEANAANHPYAEHSDFLMKAAQPHRFGGRGGDAGGGERGGRGGRGGRGRGRGGRGRGRGGRGGDKGKEEWQPVTKLGRLVKDGKIKSLEEVYMFALPIKESEIIDQFLGSRLKDEVLKIMPVQKQTRAGQRTRFKAIVAIGDYDRHVGLGVKCSKEVATAIRGAIILAKLSVIPVRLGYWGNKIGKPHTVPCKLTGKCGSVVVRLIPAPRGTGIVGAPVPKKLLTMAGIEDVYTCSRGQTATLGNFAKATYQAIRGTFEYLSPDLWPEANAANHPYAEHSDFLMKAAQPHRFGGRGGDAGGGERGGRGGRGGRGRGRGGRGRGRGGRGGDKGKEEWQPVTKLGRLVKDGKIKSLEEVYMFALPIKESEIIDQFLGSRLKDEVLKIMPVQKQTRAGQRTRFKAIVAIGDYDRHVGLGVKCSKEVATAIRGAIILAKLSVIPVRLGYWGNKIGKPHTVPCKLTGKCGSVVVRLIPAPRGTGIVGAPVPKKLLTMAGIEDVYTCSRGQTATLGNFAKATYQAIRGTFEYLSPDLWPEANAANHPYAEHSDFLMKAAQPHRH</sequence>
<evidence type="ECO:0000259" key="9">
    <source>
        <dbReference type="PROSITE" id="PS50881"/>
    </source>
</evidence>
<dbReference type="GO" id="GO:0006412">
    <property type="term" value="P:translation"/>
    <property type="evidence" value="ECO:0007669"/>
    <property type="project" value="InterPro"/>
</dbReference>
<dbReference type="InterPro" id="IPR020568">
    <property type="entry name" value="Ribosomal_Su5_D2-typ_SF"/>
</dbReference>
<dbReference type="AlphaFoldDB" id="A0A1I8HXS2"/>
<dbReference type="PANTHER" id="PTHR13718:SF4">
    <property type="entry name" value="40S RIBOSOMAL PROTEIN S2"/>
    <property type="match status" value="1"/>
</dbReference>
<feature type="compositionally biased region" description="Basic residues" evidence="8">
    <location>
        <begin position="30"/>
        <end position="45"/>
    </location>
</feature>
<feature type="region of interest" description="Disordered" evidence="8">
    <location>
        <begin position="1"/>
        <end position="56"/>
    </location>
</feature>
<dbReference type="SUPFAM" id="SSF54211">
    <property type="entry name" value="Ribosomal protein S5 domain 2-like"/>
    <property type="match status" value="3"/>
</dbReference>